<keyword evidence="3" id="KW-1185">Reference proteome</keyword>
<dbReference type="CDD" id="cd03801">
    <property type="entry name" value="GT4_PimA-like"/>
    <property type="match status" value="1"/>
</dbReference>
<dbReference type="EMBL" id="QNRT01000004">
    <property type="protein sequence ID" value="RBP49167.1"/>
    <property type="molecule type" value="Genomic_DNA"/>
</dbReference>
<dbReference type="GO" id="GO:0016757">
    <property type="term" value="F:glycosyltransferase activity"/>
    <property type="evidence" value="ECO:0007669"/>
    <property type="project" value="InterPro"/>
</dbReference>
<proteinExistence type="predicted"/>
<keyword evidence="2" id="KW-0808">Transferase</keyword>
<dbReference type="RefSeq" id="WP_113955034.1">
    <property type="nucleotide sequence ID" value="NZ_QNRT01000004.1"/>
</dbReference>
<dbReference type="SUPFAM" id="SSF53756">
    <property type="entry name" value="UDP-Glycosyltransferase/glycogen phosphorylase"/>
    <property type="match status" value="1"/>
</dbReference>
<dbReference type="OrthoDB" id="4611853at2"/>
<protein>
    <submittedName>
        <fullName evidence="2">Glycosyltransferase involved in cell wall biosynthesis</fullName>
    </submittedName>
</protein>
<dbReference type="PANTHER" id="PTHR45947">
    <property type="entry name" value="SULFOQUINOVOSYL TRANSFERASE SQD2"/>
    <property type="match status" value="1"/>
</dbReference>
<evidence type="ECO:0000313" key="2">
    <source>
        <dbReference type="EMBL" id="RBP49167.1"/>
    </source>
</evidence>
<dbReference type="AlphaFoldDB" id="A0A395JGU1"/>
<evidence type="ECO:0000313" key="3">
    <source>
        <dbReference type="Proteomes" id="UP000253083"/>
    </source>
</evidence>
<comment type="caution">
    <text evidence="2">The sequence shown here is derived from an EMBL/GenBank/DDBJ whole genome shotgun (WGS) entry which is preliminary data.</text>
</comment>
<dbReference type="InParanoid" id="A0A395JGU1"/>
<feature type="domain" description="Glycosyl transferase family 1" evidence="1">
    <location>
        <begin position="198"/>
        <end position="358"/>
    </location>
</feature>
<dbReference type="Pfam" id="PF00534">
    <property type="entry name" value="Glycos_transf_1"/>
    <property type="match status" value="1"/>
</dbReference>
<dbReference type="Gene3D" id="3.40.50.2000">
    <property type="entry name" value="Glycogen Phosphorylase B"/>
    <property type="match status" value="2"/>
</dbReference>
<sequence length="385" mass="43407">MKPHRVAYFVSHPIQYQAPLLREIAEHPQIDLTVYFLSGQSTEAYHDEGFNTQIKWDIPLTDGYKHVFLPAKTNPGEFSLTNPSVRIASVKRALTESTWDAVWIHGYNNLALMYVIWFCKTRKLPLLFRGESNLTSSPKGLLKDVFVRQLVKLAHGLMWVSSDNRDYYQHYGALDSQLFFSPYAVNNDFFQSFPRPADLSKQQDKCIILYASKFIPRKHAPMLVQAFANLAPEVRQHAELWLVGDGADRDNIETIIKNQDLSHQVKLLGFKNQTELPEVMAACDVFVLPSEREPFGLVINEVMNFAKAIITTDEVGAARDLVADGDNGWVIDANNQQALETALAQAIANPQRLRDMGQGSLAKINAWSYKEDVQGLLAALSAIKN</sequence>
<accession>A0A395JGU1</accession>
<dbReference type="InterPro" id="IPR001296">
    <property type="entry name" value="Glyco_trans_1"/>
</dbReference>
<gene>
    <name evidence="2" type="ORF">DFR28_10493</name>
</gene>
<dbReference type="InterPro" id="IPR050194">
    <property type="entry name" value="Glycosyltransferase_grp1"/>
</dbReference>
<name>A0A395JGU1_9GAMM</name>
<organism evidence="2 3">
    <name type="scientific">Arenicella xantha</name>
    <dbReference type="NCBI Taxonomy" id="644221"/>
    <lineage>
        <taxon>Bacteria</taxon>
        <taxon>Pseudomonadati</taxon>
        <taxon>Pseudomonadota</taxon>
        <taxon>Gammaproteobacteria</taxon>
        <taxon>Arenicellales</taxon>
        <taxon>Arenicellaceae</taxon>
        <taxon>Arenicella</taxon>
    </lineage>
</organism>
<dbReference type="PANTHER" id="PTHR45947:SF3">
    <property type="entry name" value="SULFOQUINOVOSYL TRANSFERASE SQD2"/>
    <property type="match status" value="1"/>
</dbReference>
<evidence type="ECO:0000259" key="1">
    <source>
        <dbReference type="Pfam" id="PF00534"/>
    </source>
</evidence>
<reference evidence="2 3" key="1">
    <citation type="submission" date="2018-06" db="EMBL/GenBank/DDBJ databases">
        <title>Genomic Encyclopedia of Type Strains, Phase IV (KMG-IV): sequencing the most valuable type-strain genomes for metagenomic binning, comparative biology and taxonomic classification.</title>
        <authorList>
            <person name="Goeker M."/>
        </authorList>
    </citation>
    <scope>NUCLEOTIDE SEQUENCE [LARGE SCALE GENOMIC DNA]</scope>
    <source>
        <strain evidence="2 3">DSM 24032</strain>
    </source>
</reference>
<dbReference type="Proteomes" id="UP000253083">
    <property type="component" value="Unassembled WGS sequence"/>
</dbReference>